<comment type="caution">
    <text evidence="2">The sequence shown here is derived from an EMBL/GenBank/DDBJ whole genome shotgun (WGS) entry which is preliminary data.</text>
</comment>
<proteinExistence type="inferred from homology"/>
<dbReference type="PANTHER" id="PTHR12250">
    <property type="entry name" value="PHOSPHATIDYLINOSITOL GLYCAN, CLASS N"/>
    <property type="match status" value="1"/>
</dbReference>
<protein>
    <recommendedName>
        <fullName evidence="1">GPI ethanolamine phosphate transferase 1</fullName>
        <ecNumber evidence="1">2.-.-.-</ecNumber>
    </recommendedName>
</protein>
<dbReference type="Proteomes" id="UP001152795">
    <property type="component" value="Unassembled WGS sequence"/>
</dbReference>
<evidence type="ECO:0000256" key="1">
    <source>
        <dbReference type="RuleBase" id="RU367138"/>
    </source>
</evidence>
<dbReference type="EC" id="2.-.-.-" evidence="1"/>
<dbReference type="EMBL" id="CACRXK020003961">
    <property type="protein sequence ID" value="CAB4000920.1"/>
    <property type="molecule type" value="Genomic_DNA"/>
</dbReference>
<feature type="transmembrane region" description="Helical" evidence="1">
    <location>
        <begin position="476"/>
        <end position="495"/>
    </location>
</feature>
<feature type="transmembrane region" description="Helical" evidence="1">
    <location>
        <begin position="268"/>
        <end position="291"/>
    </location>
</feature>
<feature type="transmembrane region" description="Helical" evidence="1">
    <location>
        <begin position="402"/>
        <end position="421"/>
    </location>
</feature>
<dbReference type="InterPro" id="IPR007070">
    <property type="entry name" value="GPI_EtnP_transferase_1"/>
</dbReference>
<feature type="transmembrane region" description="Helical" evidence="1">
    <location>
        <begin position="236"/>
        <end position="256"/>
    </location>
</feature>
<feature type="transmembrane region" description="Helical" evidence="1">
    <location>
        <begin position="161"/>
        <end position="184"/>
    </location>
</feature>
<evidence type="ECO:0000313" key="2">
    <source>
        <dbReference type="EMBL" id="CAB4000920.1"/>
    </source>
</evidence>
<dbReference type="InterPro" id="IPR017852">
    <property type="entry name" value="GPI_EtnP_transferase_1_C"/>
</dbReference>
<dbReference type="OrthoDB" id="2748310at2759"/>
<keyword evidence="1" id="KW-0256">Endoplasmic reticulum</keyword>
<feature type="transmembrane region" description="Helical" evidence="1">
    <location>
        <begin position="124"/>
        <end position="141"/>
    </location>
</feature>
<dbReference type="GO" id="GO:0006506">
    <property type="term" value="P:GPI anchor biosynthetic process"/>
    <property type="evidence" value="ECO:0007669"/>
    <property type="project" value="UniProtKB-UniPathway"/>
</dbReference>
<keyword evidence="1" id="KW-0472">Membrane</keyword>
<dbReference type="PANTHER" id="PTHR12250:SF0">
    <property type="entry name" value="GPI ETHANOLAMINE PHOSPHATE TRANSFERASE 1"/>
    <property type="match status" value="1"/>
</dbReference>
<gene>
    <name evidence="2" type="ORF">PACLA_8A047717</name>
</gene>
<feature type="transmembrane region" description="Helical" evidence="1">
    <location>
        <begin position="63"/>
        <end position="85"/>
    </location>
</feature>
<accession>A0A6S7HD33</accession>
<comment type="subcellular location">
    <subcellularLocation>
        <location evidence="1">Endoplasmic reticulum membrane</location>
        <topology evidence="1">Multi-pass membrane protein</topology>
    </subcellularLocation>
</comment>
<comment type="pathway">
    <text evidence="1">Glycolipid biosynthesis; glycosylphosphatidylinositol-anchor biosynthesis.</text>
</comment>
<keyword evidence="3" id="KW-1185">Reference proteome</keyword>
<feature type="transmembrane region" description="Helical" evidence="1">
    <location>
        <begin position="507"/>
        <end position="531"/>
    </location>
</feature>
<dbReference type="GO" id="GO:0051377">
    <property type="term" value="F:mannose-ethanolamine phosphotransferase activity"/>
    <property type="evidence" value="ECO:0007669"/>
    <property type="project" value="UniProtKB-UniRule"/>
</dbReference>
<dbReference type="AlphaFoldDB" id="A0A6S7HD33"/>
<evidence type="ECO:0000313" key="3">
    <source>
        <dbReference type="Proteomes" id="UP001152795"/>
    </source>
</evidence>
<comment type="similarity">
    <text evidence="1">Belongs to the PIGG/PIGN/PIGO family. PIGN subfamily.</text>
</comment>
<organism evidence="2 3">
    <name type="scientific">Paramuricea clavata</name>
    <name type="common">Red gorgonian</name>
    <name type="synonym">Violescent sea-whip</name>
    <dbReference type="NCBI Taxonomy" id="317549"/>
    <lineage>
        <taxon>Eukaryota</taxon>
        <taxon>Metazoa</taxon>
        <taxon>Cnidaria</taxon>
        <taxon>Anthozoa</taxon>
        <taxon>Octocorallia</taxon>
        <taxon>Malacalcyonacea</taxon>
        <taxon>Plexauridae</taxon>
        <taxon>Paramuricea</taxon>
    </lineage>
</organism>
<dbReference type="Pfam" id="PF04987">
    <property type="entry name" value="PigN"/>
    <property type="match status" value="1"/>
</dbReference>
<dbReference type="GO" id="GO:0005789">
    <property type="term" value="C:endoplasmic reticulum membrane"/>
    <property type="evidence" value="ECO:0007669"/>
    <property type="project" value="UniProtKB-SubCell"/>
</dbReference>
<keyword evidence="1" id="KW-0337">GPI-anchor biosynthesis</keyword>
<keyword evidence="1" id="KW-0812">Transmembrane</keyword>
<feature type="transmembrane region" description="Helical" evidence="1">
    <location>
        <begin position="204"/>
        <end position="224"/>
    </location>
</feature>
<comment type="function">
    <text evidence="1">Ethanolamine phosphate transferase involved in glycosylphosphatidylinositol-anchor biosynthesis. Transfers ethanolamine phosphate to the first alpha-1,4-linked mannose of the glycosylphosphatidylinositol precursor of GPI-anchor.</text>
</comment>
<feature type="transmembrane region" description="Helical" evidence="1">
    <location>
        <begin position="101"/>
        <end position="118"/>
    </location>
</feature>
<keyword evidence="1" id="KW-1133">Transmembrane helix</keyword>
<reference evidence="2" key="1">
    <citation type="submission" date="2020-04" db="EMBL/GenBank/DDBJ databases">
        <authorList>
            <person name="Alioto T."/>
            <person name="Alioto T."/>
            <person name="Gomez Garrido J."/>
        </authorList>
    </citation>
    <scope>NUCLEOTIDE SEQUENCE</scope>
    <source>
        <strain evidence="2">A484AB</strain>
    </source>
</reference>
<feature type="transmembrane region" description="Helical" evidence="1">
    <location>
        <begin position="303"/>
        <end position="325"/>
    </location>
</feature>
<sequence length="545" mass="62142">MKKETSLIFRQFPELTGSKQMAFIRDITISMKSGDYDKAVKLSHHLIKLSLKGLNYYQKYDRLLLSCMVTLGFLGWISCVILRIFRETSKNSKKNDKWNSLINKIFFGVGCTAVVLLQIEKAPITHYLYCLLPLVCWNYVVQQWTTIKILCVTSLNNVLKLVLSLLLVTLGLEVLVLSFFYRYILSVGLILLATWPLATPLVKTHAVTVGLWIIHCLTLAWFPLLPVVGRDSNYQLVTLAGIVSLIEAVVVLYLYKKNKGCFNTMTKVVLVIQFLTLVSAVAILNHSAYNLSLKRGIPRVNHIFSWLTVICCVFLPTLVTDALVLRLLSTTMSLFPVYLLLSTSYEALFFLVLSSTMALWLTLEHQLSSCFQDYPNTSLAQIPVHDPRDGHARKVSFDDLRCAFFFVYFIITAFFGTGNIASINTFDPTTVYCFITVFSPFVMGSLLILKILIPFVVVTCVFDAVHVVCKVPVNRLFLLVLIMTDFLALQFFYLVQDYGSWLEIGTSISHFVIMLSFIIYLFFIFGIARYFTRNTWWNSIKTHIQ</sequence>
<name>A0A6S7HD33_PARCT</name>
<feature type="transmembrane region" description="Helical" evidence="1">
    <location>
        <begin position="337"/>
        <end position="361"/>
    </location>
</feature>
<feature type="transmembrane region" description="Helical" evidence="1">
    <location>
        <begin position="441"/>
        <end position="464"/>
    </location>
</feature>
<dbReference type="UniPathway" id="UPA00196"/>
<keyword evidence="1 2" id="KW-0808">Transferase</keyword>